<dbReference type="GO" id="GO:0008081">
    <property type="term" value="F:phosphoric diester hydrolase activity"/>
    <property type="evidence" value="ECO:0007669"/>
    <property type="project" value="InterPro"/>
</dbReference>
<gene>
    <name evidence="2" type="ORF">N0V93_000709</name>
</gene>
<comment type="caution">
    <text evidence="2">The sequence shown here is derived from an EMBL/GenBank/DDBJ whole genome shotgun (WGS) entry which is preliminary data.</text>
</comment>
<organism evidence="2 3">
    <name type="scientific">Gnomoniopsis smithogilvyi</name>
    <dbReference type="NCBI Taxonomy" id="1191159"/>
    <lineage>
        <taxon>Eukaryota</taxon>
        <taxon>Fungi</taxon>
        <taxon>Dikarya</taxon>
        <taxon>Ascomycota</taxon>
        <taxon>Pezizomycotina</taxon>
        <taxon>Sordariomycetes</taxon>
        <taxon>Sordariomycetidae</taxon>
        <taxon>Diaporthales</taxon>
        <taxon>Gnomoniaceae</taxon>
        <taxon>Gnomoniopsis</taxon>
    </lineage>
</organism>
<keyword evidence="1" id="KW-0732">Signal</keyword>
<dbReference type="SUPFAM" id="SSF51695">
    <property type="entry name" value="PLC-like phosphodiesterases"/>
    <property type="match status" value="1"/>
</dbReference>
<name>A0A9W8Z2Q6_9PEZI</name>
<reference evidence="2" key="1">
    <citation type="submission" date="2022-10" db="EMBL/GenBank/DDBJ databases">
        <title>Tapping the CABI collections for fungal endophytes: first genome assemblies for Collariella, Neodidymelliopsis, Ascochyta clinopodiicola, Didymella pomorum, Didymosphaeria variabile, Neocosmospora piperis and Neocucurbitaria cava.</title>
        <authorList>
            <person name="Hill R."/>
        </authorList>
    </citation>
    <scope>NUCLEOTIDE SEQUENCE</scope>
    <source>
        <strain evidence="2">IMI 355082</strain>
    </source>
</reference>
<evidence type="ECO:0000313" key="2">
    <source>
        <dbReference type="EMBL" id="KAJ4396490.1"/>
    </source>
</evidence>
<dbReference type="InterPro" id="IPR017946">
    <property type="entry name" value="PLC-like_Pdiesterase_TIM-brl"/>
</dbReference>
<evidence type="ECO:0000313" key="3">
    <source>
        <dbReference type="Proteomes" id="UP001140453"/>
    </source>
</evidence>
<keyword evidence="3" id="KW-1185">Reference proteome</keyword>
<dbReference type="PANTHER" id="PTHR13593:SF146">
    <property type="entry name" value="PLC-LIKE PHOSPHODIESTERASE"/>
    <property type="match status" value="1"/>
</dbReference>
<feature type="chain" id="PRO_5040948346" description="PLC-like phosphodiesterase" evidence="1">
    <location>
        <begin position="22"/>
        <end position="293"/>
    </location>
</feature>
<dbReference type="PANTHER" id="PTHR13593">
    <property type="match status" value="1"/>
</dbReference>
<dbReference type="OrthoDB" id="7984201at2759"/>
<dbReference type="EMBL" id="JAPEVB010000001">
    <property type="protein sequence ID" value="KAJ4396490.1"/>
    <property type="molecule type" value="Genomic_DNA"/>
</dbReference>
<sequence length="293" mass="31362">MRSSGTRSFAVIASLATLAHAACNGQDALCSRPYSNVTFVGAHDSAFFGPFITQNQNINVSAQLALGVRFLQAQTHDFIGNIQMCHTSCLELNAGPLSAFLAPVKAFLDGNPNEVVTLLLTNGDAIPVTEFASVFEAAGLTDYVFAPSGTLALDQWPTLQTMIDDGTRLVVWMDYHANTAQVPYILDEFAYYFETPYNETVASHNFADCTIDRPAGASADGRMGLVNHMLHIEFLGIQIPDEGSADITNSPASIGAQSSVCKDLYGRAPNVVLLDYIDKGDAMAAQLALNGVQ</sequence>
<protein>
    <recommendedName>
        <fullName evidence="4">PLC-like phosphodiesterase</fullName>
    </recommendedName>
</protein>
<dbReference type="Proteomes" id="UP001140453">
    <property type="component" value="Unassembled WGS sequence"/>
</dbReference>
<evidence type="ECO:0008006" key="4">
    <source>
        <dbReference type="Google" id="ProtNLM"/>
    </source>
</evidence>
<dbReference type="AlphaFoldDB" id="A0A9W8Z2Q6"/>
<accession>A0A9W8Z2Q6</accession>
<dbReference type="Gene3D" id="3.20.20.190">
    <property type="entry name" value="Phosphatidylinositol (PI) phosphodiesterase"/>
    <property type="match status" value="1"/>
</dbReference>
<dbReference type="InterPro" id="IPR051057">
    <property type="entry name" value="PI-PLC_domain"/>
</dbReference>
<evidence type="ECO:0000256" key="1">
    <source>
        <dbReference type="SAM" id="SignalP"/>
    </source>
</evidence>
<dbReference type="GO" id="GO:0006629">
    <property type="term" value="P:lipid metabolic process"/>
    <property type="evidence" value="ECO:0007669"/>
    <property type="project" value="InterPro"/>
</dbReference>
<proteinExistence type="predicted"/>
<feature type="signal peptide" evidence="1">
    <location>
        <begin position="1"/>
        <end position="21"/>
    </location>
</feature>
<dbReference type="Pfam" id="PF26146">
    <property type="entry name" value="PI-PLC_X"/>
    <property type="match status" value="1"/>
</dbReference>